<feature type="non-terminal residue" evidence="2">
    <location>
        <position position="96"/>
    </location>
</feature>
<dbReference type="Gene3D" id="1.10.10.60">
    <property type="entry name" value="Homeodomain-like"/>
    <property type="match status" value="1"/>
</dbReference>
<feature type="non-terminal residue" evidence="2">
    <location>
        <position position="1"/>
    </location>
</feature>
<dbReference type="EMBL" id="GL451531">
    <property type="protein sequence ID" value="EFN79111.1"/>
    <property type="molecule type" value="Genomic_DNA"/>
</dbReference>
<dbReference type="InParanoid" id="E2BYT9"/>
<sequence>EFSWTGQKTKLLLSLYQERKRAFRDPKIKKKKLWSNIREKFEQKGYKNVSEDCLDRKMRNMKKIYRIIKDNKKSITDREHISWEYFDSFEEIFQDD</sequence>
<feature type="domain" description="Myb/SANT-like DNA-binding" evidence="1">
    <location>
        <begin position="3"/>
        <end position="92"/>
    </location>
</feature>
<reference evidence="2 3" key="1">
    <citation type="journal article" date="2010" name="Science">
        <title>Genomic comparison of the ants Camponotus floridanus and Harpegnathos saltator.</title>
        <authorList>
            <person name="Bonasio R."/>
            <person name="Zhang G."/>
            <person name="Ye C."/>
            <person name="Mutti N.S."/>
            <person name="Fang X."/>
            <person name="Qin N."/>
            <person name="Donahue G."/>
            <person name="Yang P."/>
            <person name="Li Q."/>
            <person name="Li C."/>
            <person name="Zhang P."/>
            <person name="Huang Z."/>
            <person name="Berger S.L."/>
            <person name="Reinberg D."/>
            <person name="Wang J."/>
            <person name="Liebig J."/>
        </authorList>
    </citation>
    <scope>NUCLEOTIDE SEQUENCE [LARGE SCALE GENOMIC DNA]</scope>
    <source>
        <strain evidence="2 3">R22 G/1</strain>
    </source>
</reference>
<evidence type="ECO:0000313" key="3">
    <source>
        <dbReference type="Proteomes" id="UP000008237"/>
    </source>
</evidence>
<protein>
    <recommendedName>
        <fullName evidence="1">Myb/SANT-like DNA-binding domain-containing protein</fullName>
    </recommendedName>
</protein>
<dbReference type="OrthoDB" id="7549619at2759"/>
<evidence type="ECO:0000259" key="1">
    <source>
        <dbReference type="Pfam" id="PF13837"/>
    </source>
</evidence>
<dbReference type="Proteomes" id="UP000008237">
    <property type="component" value="Unassembled WGS sequence"/>
</dbReference>
<name>E2BYT9_HARSA</name>
<evidence type="ECO:0000313" key="2">
    <source>
        <dbReference type="EMBL" id="EFN79111.1"/>
    </source>
</evidence>
<proteinExistence type="predicted"/>
<accession>E2BYT9</accession>
<dbReference type="AlphaFoldDB" id="E2BYT9"/>
<organism evidence="3">
    <name type="scientific">Harpegnathos saltator</name>
    <name type="common">Jerdon's jumping ant</name>
    <dbReference type="NCBI Taxonomy" id="610380"/>
    <lineage>
        <taxon>Eukaryota</taxon>
        <taxon>Metazoa</taxon>
        <taxon>Ecdysozoa</taxon>
        <taxon>Arthropoda</taxon>
        <taxon>Hexapoda</taxon>
        <taxon>Insecta</taxon>
        <taxon>Pterygota</taxon>
        <taxon>Neoptera</taxon>
        <taxon>Endopterygota</taxon>
        <taxon>Hymenoptera</taxon>
        <taxon>Apocrita</taxon>
        <taxon>Aculeata</taxon>
        <taxon>Formicoidea</taxon>
        <taxon>Formicidae</taxon>
        <taxon>Ponerinae</taxon>
        <taxon>Ponerini</taxon>
        <taxon>Harpegnathos</taxon>
    </lineage>
</organism>
<dbReference type="InterPro" id="IPR044822">
    <property type="entry name" value="Myb_DNA-bind_4"/>
</dbReference>
<keyword evidence="3" id="KW-1185">Reference proteome</keyword>
<dbReference type="Pfam" id="PF13837">
    <property type="entry name" value="Myb_DNA-bind_4"/>
    <property type="match status" value="1"/>
</dbReference>
<gene>
    <name evidence="2" type="ORF">EAI_11694</name>
</gene>